<dbReference type="PANTHER" id="PTHR14087:SF8">
    <property type="entry name" value="OS03G0676100 PROTEIN"/>
    <property type="match status" value="1"/>
</dbReference>
<dbReference type="EMBL" id="RBIG01000003">
    <property type="protein sequence ID" value="RKQ68333.1"/>
    <property type="molecule type" value="Genomic_DNA"/>
</dbReference>
<name>A0A420WBH4_9PROT</name>
<dbReference type="RefSeq" id="WP_121220927.1">
    <property type="nucleotide sequence ID" value="NZ_RBIG01000003.1"/>
</dbReference>
<dbReference type="InterPro" id="IPR052181">
    <property type="entry name" value="5hmC_binding"/>
</dbReference>
<dbReference type="AlphaFoldDB" id="A0A420WBH4"/>
<evidence type="ECO:0000313" key="3">
    <source>
        <dbReference type="Proteomes" id="UP000277424"/>
    </source>
</evidence>
<gene>
    <name evidence="2" type="ORF">BCL74_2811</name>
</gene>
<dbReference type="InterPro" id="IPR047197">
    <property type="entry name" value="THYN1-like_EVE"/>
</dbReference>
<comment type="caution">
    <text evidence="2">The sequence shown here is derived from an EMBL/GenBank/DDBJ whole genome shotgun (WGS) entry which is preliminary data.</text>
</comment>
<dbReference type="SUPFAM" id="SSF88697">
    <property type="entry name" value="PUA domain-like"/>
    <property type="match status" value="1"/>
</dbReference>
<dbReference type="Proteomes" id="UP000277424">
    <property type="component" value="Unassembled WGS sequence"/>
</dbReference>
<organism evidence="2 3">
    <name type="scientific">Oceanibaculum indicum</name>
    <dbReference type="NCBI Taxonomy" id="526216"/>
    <lineage>
        <taxon>Bacteria</taxon>
        <taxon>Pseudomonadati</taxon>
        <taxon>Pseudomonadota</taxon>
        <taxon>Alphaproteobacteria</taxon>
        <taxon>Rhodospirillales</taxon>
        <taxon>Oceanibaculaceae</taxon>
        <taxon>Oceanibaculum</taxon>
    </lineage>
</organism>
<reference evidence="2 3" key="1">
    <citation type="submission" date="2018-10" db="EMBL/GenBank/DDBJ databases">
        <title>Comparative analysis of microorganisms from saline springs in Andes Mountain Range, Colombia.</title>
        <authorList>
            <person name="Rubin E."/>
        </authorList>
    </citation>
    <scope>NUCLEOTIDE SEQUENCE [LARGE SCALE GENOMIC DNA]</scope>
    <source>
        <strain evidence="2 3">USBA 36</strain>
    </source>
</reference>
<dbReference type="InterPro" id="IPR002740">
    <property type="entry name" value="EVE_domain"/>
</dbReference>
<accession>A0A420WBH4</accession>
<feature type="domain" description="EVE" evidence="1">
    <location>
        <begin position="2"/>
        <end position="132"/>
    </location>
</feature>
<dbReference type="CDD" id="cd21133">
    <property type="entry name" value="EVE"/>
    <property type="match status" value="1"/>
</dbReference>
<dbReference type="InterPro" id="IPR015947">
    <property type="entry name" value="PUA-like_sf"/>
</dbReference>
<dbReference type="OrthoDB" id="9791347at2"/>
<dbReference type="Pfam" id="PF01878">
    <property type="entry name" value="EVE"/>
    <property type="match status" value="1"/>
</dbReference>
<protein>
    <submittedName>
        <fullName evidence="2">Putative RNA-binding protein with PUA-like domain</fullName>
    </submittedName>
</protein>
<dbReference type="Gene3D" id="3.10.590.10">
    <property type="entry name" value="ph1033 like domains"/>
    <property type="match status" value="1"/>
</dbReference>
<evidence type="ECO:0000313" key="2">
    <source>
        <dbReference type="EMBL" id="RKQ68333.1"/>
    </source>
</evidence>
<proteinExistence type="predicted"/>
<dbReference type="PANTHER" id="PTHR14087">
    <property type="entry name" value="THYMOCYTE NUCLEAR PROTEIN 1"/>
    <property type="match status" value="1"/>
</dbReference>
<evidence type="ECO:0000259" key="1">
    <source>
        <dbReference type="Pfam" id="PF01878"/>
    </source>
</evidence>
<sequence length="137" mass="15580">MAHWLMKSEPFKYSWDQLVKDGRTHWDGVRNYQAANNLKAMKIGDLAFFYHSNEGVEIVGIAKIVKEYYPDPSDPAGKFGMVDVAPVKKLVKPVPLKAIKEDPRLTDIALVRQSRLSVQPVSDEHWKILLEMGETSL</sequence>